<keyword evidence="1" id="KW-0175">Coiled coil</keyword>
<evidence type="ECO:0000313" key="2">
    <source>
        <dbReference type="EMBL" id="MBA8776052.1"/>
    </source>
</evidence>
<reference evidence="2 3" key="1">
    <citation type="journal article" date="2020" name="Access Microbiol">
        <title>Isolation and genome sequencing of Staphylococcus schleiferi subspecies coagulans from Antarctic seals.</title>
        <authorList>
            <person name="Foster G."/>
            <person name="Robb A."/>
            <person name="Paterson G.K."/>
        </authorList>
    </citation>
    <scope>NUCLEOTIDE SEQUENCE [LARGE SCALE GENOMIC DNA]</scope>
    <source>
        <strain evidence="2 3">M615/02/4</strain>
    </source>
</reference>
<accession>A0A9X0PE12</accession>
<evidence type="ECO:0000313" key="3">
    <source>
        <dbReference type="Proteomes" id="UP000524893"/>
    </source>
</evidence>
<name>A0A9X0PE12_9STAP</name>
<dbReference type="EMBL" id="JABTCN010000007">
    <property type="protein sequence ID" value="MBA8776052.1"/>
    <property type="molecule type" value="Genomic_DNA"/>
</dbReference>
<sequence>MSELESKDIIKWWKFPSATIINRNLPKTQIYPHMKNTADKQFLQDSVQSIYMLASLKTDNTHIAVYEDDKELYQEIQFLYVKTKDKGDSTKIYKMLSHLIPYPLVILTDEPDSFTIYMGRFEKLSTGFLKLVNVYPSPVYQDENLEEVLQQISLIDLPRQNLKTFYDGLRDEIATATAKSQYGEAVGNITGEEKDQLDALKKQIEDLRGQIKKERQLNRKIDMQMKLKKLKDELLSKINQ</sequence>
<gene>
    <name evidence="2" type="ORF">HR081_03810</name>
</gene>
<proteinExistence type="predicted"/>
<protein>
    <submittedName>
        <fullName evidence="2">DUF4391 domain-containing protein</fullName>
    </submittedName>
</protein>
<dbReference type="Pfam" id="PF14335">
    <property type="entry name" value="DUF4391"/>
    <property type="match status" value="1"/>
</dbReference>
<dbReference type="RefSeq" id="WP_060829144.1">
    <property type="nucleotide sequence ID" value="NZ_JABTCO010000005.1"/>
</dbReference>
<dbReference type="InterPro" id="IPR025503">
    <property type="entry name" value="DUF4391"/>
</dbReference>
<comment type="caution">
    <text evidence="2">The sequence shown here is derived from an EMBL/GenBank/DDBJ whole genome shotgun (WGS) entry which is preliminary data.</text>
</comment>
<organism evidence="2 3">
    <name type="scientific">Staphylococcus coagulans</name>
    <dbReference type="NCBI Taxonomy" id="74706"/>
    <lineage>
        <taxon>Bacteria</taxon>
        <taxon>Bacillati</taxon>
        <taxon>Bacillota</taxon>
        <taxon>Bacilli</taxon>
        <taxon>Bacillales</taxon>
        <taxon>Staphylococcaceae</taxon>
        <taxon>Staphylococcus</taxon>
    </lineage>
</organism>
<evidence type="ECO:0000256" key="1">
    <source>
        <dbReference type="SAM" id="Coils"/>
    </source>
</evidence>
<feature type="coiled-coil region" evidence="1">
    <location>
        <begin position="190"/>
        <end position="233"/>
    </location>
</feature>
<dbReference type="Proteomes" id="UP000524893">
    <property type="component" value="Unassembled WGS sequence"/>
</dbReference>
<dbReference type="AlphaFoldDB" id="A0A9X0PE12"/>